<dbReference type="Pfam" id="PF00646">
    <property type="entry name" value="F-box"/>
    <property type="match status" value="1"/>
</dbReference>
<dbReference type="AlphaFoldDB" id="A0AAV9DSP0"/>
<organism evidence="2 3">
    <name type="scientific">Acorus calamus</name>
    <name type="common">Sweet flag</name>
    <dbReference type="NCBI Taxonomy" id="4465"/>
    <lineage>
        <taxon>Eukaryota</taxon>
        <taxon>Viridiplantae</taxon>
        <taxon>Streptophyta</taxon>
        <taxon>Embryophyta</taxon>
        <taxon>Tracheophyta</taxon>
        <taxon>Spermatophyta</taxon>
        <taxon>Magnoliopsida</taxon>
        <taxon>Liliopsida</taxon>
        <taxon>Acoraceae</taxon>
        <taxon>Acorus</taxon>
    </lineage>
</organism>
<sequence length="338" mass="38330">MASLENINQDILIEVLSKLPIKNLFQLRCVSKQWHDLLFQASRKLATTTTTLPASGLFYHQNSNYSYARLLDDTDDYDGLFDIDLGFMPCGSDLRILDSRNGLLLCLPKTGPQPTLHLCNPMTKTWSRYFQVIHYTNLSSTLDVAVFNSSTGRWVEKRVLDEPQPQPLMYRHSVFADGALHVLLPPRHRVVRFNVETGERWMIELPGSESVGLEELLGESEGRVHYAKHDGRELTVWVLKERREWVERLRIDVEGFGDLSCGLLSLDLMNMVRVFPMKMTPVAFHPSSGVVFVGVMDVVFSVDLVSRRMKAVCRVGTHCVFPFSPCLFDGFGDVSSSD</sequence>
<keyword evidence="3" id="KW-1185">Reference proteome</keyword>
<dbReference type="PANTHER" id="PTHR35546:SF130">
    <property type="entry name" value="EXPRESSED PROTEIN"/>
    <property type="match status" value="1"/>
</dbReference>
<dbReference type="SUPFAM" id="SSF81383">
    <property type="entry name" value="F-box domain"/>
    <property type="match status" value="1"/>
</dbReference>
<dbReference type="EMBL" id="JAUJYO010000011">
    <property type="protein sequence ID" value="KAK1304165.1"/>
    <property type="molecule type" value="Genomic_DNA"/>
</dbReference>
<accession>A0AAV9DSP0</accession>
<dbReference type="Proteomes" id="UP001180020">
    <property type="component" value="Unassembled WGS sequence"/>
</dbReference>
<dbReference type="SMART" id="SM00256">
    <property type="entry name" value="FBOX"/>
    <property type="match status" value="1"/>
</dbReference>
<feature type="domain" description="F-box" evidence="1">
    <location>
        <begin position="1"/>
        <end position="48"/>
    </location>
</feature>
<dbReference type="PROSITE" id="PS50181">
    <property type="entry name" value="FBOX"/>
    <property type="match status" value="1"/>
</dbReference>
<proteinExistence type="predicted"/>
<reference evidence="2" key="1">
    <citation type="journal article" date="2023" name="Nat. Commun.">
        <title>Diploid and tetraploid genomes of Acorus and the evolution of monocots.</title>
        <authorList>
            <person name="Ma L."/>
            <person name="Liu K.W."/>
            <person name="Li Z."/>
            <person name="Hsiao Y.Y."/>
            <person name="Qi Y."/>
            <person name="Fu T."/>
            <person name="Tang G.D."/>
            <person name="Zhang D."/>
            <person name="Sun W.H."/>
            <person name="Liu D.K."/>
            <person name="Li Y."/>
            <person name="Chen G.Z."/>
            <person name="Liu X.D."/>
            <person name="Liao X.Y."/>
            <person name="Jiang Y.T."/>
            <person name="Yu X."/>
            <person name="Hao Y."/>
            <person name="Huang J."/>
            <person name="Zhao X.W."/>
            <person name="Ke S."/>
            <person name="Chen Y.Y."/>
            <person name="Wu W.L."/>
            <person name="Hsu J.L."/>
            <person name="Lin Y.F."/>
            <person name="Huang M.D."/>
            <person name="Li C.Y."/>
            <person name="Huang L."/>
            <person name="Wang Z.W."/>
            <person name="Zhao X."/>
            <person name="Zhong W.Y."/>
            <person name="Peng D.H."/>
            <person name="Ahmad S."/>
            <person name="Lan S."/>
            <person name="Zhang J.S."/>
            <person name="Tsai W.C."/>
            <person name="Van de Peer Y."/>
            <person name="Liu Z.J."/>
        </authorList>
    </citation>
    <scope>NUCLEOTIDE SEQUENCE</scope>
    <source>
        <strain evidence="2">CP</strain>
    </source>
</reference>
<dbReference type="InterPro" id="IPR001810">
    <property type="entry name" value="F-box_dom"/>
</dbReference>
<gene>
    <name evidence="2" type="ORF">QJS10_CPB11g00604</name>
</gene>
<protein>
    <submittedName>
        <fullName evidence="2">F-box protein</fullName>
    </submittedName>
</protein>
<evidence type="ECO:0000313" key="2">
    <source>
        <dbReference type="EMBL" id="KAK1304165.1"/>
    </source>
</evidence>
<dbReference type="InterPro" id="IPR056592">
    <property type="entry name" value="Beta-prop_At3g26010-like"/>
</dbReference>
<comment type="caution">
    <text evidence="2">The sequence shown here is derived from an EMBL/GenBank/DDBJ whole genome shotgun (WGS) entry which is preliminary data.</text>
</comment>
<evidence type="ECO:0000259" key="1">
    <source>
        <dbReference type="PROSITE" id="PS50181"/>
    </source>
</evidence>
<dbReference type="InterPro" id="IPR036047">
    <property type="entry name" value="F-box-like_dom_sf"/>
</dbReference>
<name>A0AAV9DSP0_ACOCL</name>
<dbReference type="InterPro" id="IPR055290">
    <property type="entry name" value="At3g26010-like"/>
</dbReference>
<reference evidence="2" key="2">
    <citation type="submission" date="2023-06" db="EMBL/GenBank/DDBJ databases">
        <authorList>
            <person name="Ma L."/>
            <person name="Liu K.-W."/>
            <person name="Li Z."/>
            <person name="Hsiao Y.-Y."/>
            <person name="Qi Y."/>
            <person name="Fu T."/>
            <person name="Tang G."/>
            <person name="Zhang D."/>
            <person name="Sun W.-H."/>
            <person name="Liu D.-K."/>
            <person name="Li Y."/>
            <person name="Chen G.-Z."/>
            <person name="Liu X.-D."/>
            <person name="Liao X.-Y."/>
            <person name="Jiang Y.-T."/>
            <person name="Yu X."/>
            <person name="Hao Y."/>
            <person name="Huang J."/>
            <person name="Zhao X.-W."/>
            <person name="Ke S."/>
            <person name="Chen Y.-Y."/>
            <person name="Wu W.-L."/>
            <person name="Hsu J.-L."/>
            <person name="Lin Y.-F."/>
            <person name="Huang M.-D."/>
            <person name="Li C.-Y."/>
            <person name="Huang L."/>
            <person name="Wang Z.-W."/>
            <person name="Zhao X."/>
            <person name="Zhong W.-Y."/>
            <person name="Peng D.-H."/>
            <person name="Ahmad S."/>
            <person name="Lan S."/>
            <person name="Zhang J.-S."/>
            <person name="Tsai W.-C."/>
            <person name="Van De Peer Y."/>
            <person name="Liu Z.-J."/>
        </authorList>
    </citation>
    <scope>NUCLEOTIDE SEQUENCE</scope>
    <source>
        <strain evidence="2">CP</strain>
        <tissue evidence="2">Leaves</tissue>
    </source>
</reference>
<dbReference type="Pfam" id="PF24750">
    <property type="entry name" value="b-prop_At3g26010-like"/>
    <property type="match status" value="1"/>
</dbReference>
<dbReference type="PANTHER" id="PTHR35546">
    <property type="entry name" value="F-BOX PROTEIN INTERACTION DOMAIN PROTEIN-RELATED"/>
    <property type="match status" value="1"/>
</dbReference>
<evidence type="ECO:0000313" key="3">
    <source>
        <dbReference type="Proteomes" id="UP001180020"/>
    </source>
</evidence>
<dbReference type="Gene3D" id="1.20.1280.50">
    <property type="match status" value="1"/>
</dbReference>